<keyword evidence="5" id="KW-0378">Hydrolase</keyword>
<gene>
    <name evidence="9" type="primary">rnr</name>
    <name evidence="9" type="ORF">MHSWG343_03060</name>
</gene>
<dbReference type="SMART" id="SM00955">
    <property type="entry name" value="RNB"/>
    <property type="match status" value="1"/>
</dbReference>
<evidence type="ECO:0000259" key="8">
    <source>
        <dbReference type="SMART" id="SM00955"/>
    </source>
</evidence>
<evidence type="ECO:0000256" key="4">
    <source>
        <dbReference type="ARBA" id="ARBA00022722"/>
    </source>
</evidence>
<dbReference type="NCBIfam" id="TIGR00358">
    <property type="entry name" value="3_prime_RNase"/>
    <property type="match status" value="1"/>
</dbReference>
<name>A0A478FQF0_9MOLU</name>
<dbReference type="Pfam" id="PF00773">
    <property type="entry name" value="RNB"/>
    <property type="match status" value="1"/>
</dbReference>
<dbReference type="PANTHER" id="PTHR23355">
    <property type="entry name" value="RIBONUCLEASE"/>
    <property type="match status" value="1"/>
</dbReference>
<evidence type="ECO:0000313" key="9">
    <source>
        <dbReference type="EMBL" id="GCE63317.1"/>
    </source>
</evidence>
<keyword evidence="7" id="KW-0694">RNA-binding</keyword>
<dbReference type="GO" id="GO:0008859">
    <property type="term" value="F:exoribonuclease II activity"/>
    <property type="evidence" value="ECO:0007669"/>
    <property type="project" value="UniProtKB-EC"/>
</dbReference>
<proteinExistence type="predicted"/>
<reference evidence="9 10" key="1">
    <citation type="submission" date="2019-01" db="EMBL/GenBank/DDBJ databases">
        <title>Draft genome sequences of Candidatus Mycoplasma haemohominis SWG34-3 identified from a patient with pyrexia, anemia and liver dysfunction.</title>
        <authorList>
            <person name="Sekizuka T."/>
            <person name="Hattori N."/>
            <person name="Katano H."/>
            <person name="Takuma T."/>
            <person name="Ito T."/>
            <person name="Arai N."/>
            <person name="Yanai R."/>
            <person name="Ishii S."/>
            <person name="Miura Y."/>
            <person name="Tokunaga T."/>
            <person name="Watanabe H."/>
            <person name="Nomura N."/>
            <person name="Eguchi J."/>
            <person name="Arai T."/>
            <person name="Hasegawa H."/>
            <person name="Nakamaki T."/>
            <person name="Wakita T."/>
            <person name="Niki Y."/>
            <person name="Kuroda M."/>
        </authorList>
    </citation>
    <scope>NUCLEOTIDE SEQUENCE [LARGE SCALE GENOMIC DNA]</scope>
    <source>
        <strain evidence="9">SWG34-3</strain>
    </source>
</reference>
<evidence type="ECO:0000256" key="1">
    <source>
        <dbReference type="ARBA" id="ARBA00001849"/>
    </source>
</evidence>
<dbReference type="InterPro" id="IPR040476">
    <property type="entry name" value="CSD2"/>
</dbReference>
<comment type="caution">
    <text evidence="9">The sequence shown here is derived from an EMBL/GenBank/DDBJ whole genome shotgun (WGS) entry which is preliminary data.</text>
</comment>
<evidence type="ECO:0000256" key="7">
    <source>
        <dbReference type="ARBA" id="ARBA00022884"/>
    </source>
</evidence>
<keyword evidence="3" id="KW-0963">Cytoplasm</keyword>
<feature type="domain" description="RNB" evidence="8">
    <location>
        <begin position="191"/>
        <end position="522"/>
    </location>
</feature>
<dbReference type="AlphaFoldDB" id="A0A478FQF0"/>
<dbReference type="Pfam" id="PF17876">
    <property type="entry name" value="CSD2"/>
    <property type="match status" value="1"/>
</dbReference>
<dbReference type="GO" id="GO:0005829">
    <property type="term" value="C:cytosol"/>
    <property type="evidence" value="ECO:0007669"/>
    <property type="project" value="TreeGrafter"/>
</dbReference>
<keyword evidence="6" id="KW-0269">Exonuclease</keyword>
<evidence type="ECO:0000256" key="5">
    <source>
        <dbReference type="ARBA" id="ARBA00022801"/>
    </source>
</evidence>
<dbReference type="InterPro" id="IPR001900">
    <property type="entry name" value="RNase_II/R"/>
</dbReference>
<comment type="catalytic activity">
    <reaction evidence="1">
        <text>Exonucleolytic cleavage in the 3'- to 5'-direction to yield nucleoside 5'-phosphates.</text>
        <dbReference type="EC" id="3.1.13.1"/>
    </reaction>
</comment>
<dbReference type="SUPFAM" id="SSF50249">
    <property type="entry name" value="Nucleic acid-binding proteins"/>
    <property type="match status" value="3"/>
</dbReference>
<accession>A0A478FQF0</accession>
<dbReference type="InterPro" id="IPR004476">
    <property type="entry name" value="RNase_II/RNase_R"/>
</dbReference>
<dbReference type="PROSITE" id="PS01175">
    <property type="entry name" value="RIBONUCLEASE_II"/>
    <property type="match status" value="1"/>
</dbReference>
<organism evidence="9 10">
    <name type="scientific">Candidatus Mycoplasma haematohominis</name>
    <dbReference type="NCBI Taxonomy" id="1494318"/>
    <lineage>
        <taxon>Bacteria</taxon>
        <taxon>Bacillati</taxon>
        <taxon>Mycoplasmatota</taxon>
        <taxon>Mollicutes</taxon>
        <taxon>Mycoplasmataceae</taxon>
        <taxon>Mycoplasma</taxon>
    </lineage>
</organism>
<evidence type="ECO:0000256" key="2">
    <source>
        <dbReference type="ARBA" id="ARBA00012163"/>
    </source>
</evidence>
<dbReference type="GO" id="GO:0003723">
    <property type="term" value="F:RNA binding"/>
    <property type="evidence" value="ECO:0007669"/>
    <property type="project" value="UniProtKB-KW"/>
</dbReference>
<keyword evidence="4" id="KW-0540">Nuclease</keyword>
<evidence type="ECO:0000256" key="6">
    <source>
        <dbReference type="ARBA" id="ARBA00022839"/>
    </source>
</evidence>
<evidence type="ECO:0000313" key="10">
    <source>
        <dbReference type="Proteomes" id="UP000324831"/>
    </source>
</evidence>
<dbReference type="GO" id="GO:0006402">
    <property type="term" value="P:mRNA catabolic process"/>
    <property type="evidence" value="ECO:0007669"/>
    <property type="project" value="TreeGrafter"/>
</dbReference>
<dbReference type="InterPro" id="IPR022966">
    <property type="entry name" value="RNase_II/R_CS"/>
</dbReference>
<dbReference type="InterPro" id="IPR050180">
    <property type="entry name" value="RNR_Ribonuclease"/>
</dbReference>
<dbReference type="Proteomes" id="UP000324831">
    <property type="component" value="Unassembled WGS sequence"/>
</dbReference>
<dbReference type="EMBL" id="BIMN01000001">
    <property type="protein sequence ID" value="GCE63317.1"/>
    <property type="molecule type" value="Genomic_DNA"/>
</dbReference>
<evidence type="ECO:0000256" key="3">
    <source>
        <dbReference type="ARBA" id="ARBA00022490"/>
    </source>
</evidence>
<protein>
    <recommendedName>
        <fullName evidence="2">exoribonuclease II</fullName>
        <ecNumber evidence="2">3.1.13.1</ecNumber>
    </recommendedName>
</protein>
<dbReference type="PANTHER" id="PTHR23355:SF9">
    <property type="entry name" value="DIS3-LIKE EXONUCLEASE 2"/>
    <property type="match status" value="1"/>
</dbReference>
<sequence length="630" mass="73015">MKNPKNPRSAQRLASDQRLVGAFKSQDNYGFIEGTDLYVRWDNINTALNKDIVEYVVLENIDNPEDCKTRFEAKITKIIERAKIYFVGSLIYQEEDKAFILLDNQRLNRVVTIPKNEHSIGSKLKIKLTNFQLDNLEGEIVQKIGSQEDPGIDITSVLEDYGVSQKFSEKTEQETKNIQLDIEGHRKDPERQDFTHIPFVTIDPKNSKDFDDAIAVLKEGQNYRLYVAIADVWSYIKNSPSLIEEASHRATSIYFLDEVVPMLPEKLCNCFCSLVPHEERCAIVVEILINAKGEWSWKDTKVTPGIIKSHKRFTYEEVNNFFEEKTDLSNEKPIIRESLRNGLALYREIEKARISKGYVSIESTDLKIQLNDDKKIISINKYVRREAQIMIENFMILTNENIARICEDKKIPAVYRIHERPEPSKVINFIQEVEKLGFKIQQLPSEGITQKAIHRWFEDNKNHPLLEIISTLLLRSLQKAKYSITNLGHFGLNLQHYLHFTSPIRRYPDTLVHRMLWKYLFEKNPVPKNSSDPVYKELDEMSKHCTAKEIEATEIGRTIENNKIMQFLNQKLEQVFKAKVISPAKAGGFVRLDDLNVEGFVKYKESLKLGGALLVRPIYNSKEFKLVKIL</sequence>
<dbReference type="InterPro" id="IPR012340">
    <property type="entry name" value="NA-bd_OB-fold"/>
</dbReference>
<dbReference type="EC" id="3.1.13.1" evidence="2"/>